<accession>A0A5M3XQ53</accession>
<dbReference type="EMBL" id="BLAF01000042">
    <property type="protein sequence ID" value="GES23457.1"/>
    <property type="molecule type" value="Genomic_DNA"/>
</dbReference>
<evidence type="ECO:0000313" key="3">
    <source>
        <dbReference type="Proteomes" id="UP000377595"/>
    </source>
</evidence>
<feature type="region of interest" description="Disordered" evidence="1">
    <location>
        <begin position="1"/>
        <end position="65"/>
    </location>
</feature>
<keyword evidence="3" id="KW-1185">Reference proteome</keyword>
<gene>
    <name evidence="2" type="ORF">Aple_063560</name>
</gene>
<dbReference type="AlphaFoldDB" id="A0A5M3XQ53"/>
<organism evidence="2 3">
    <name type="scientific">Acrocarpospora pleiomorpha</name>
    <dbReference type="NCBI Taxonomy" id="90975"/>
    <lineage>
        <taxon>Bacteria</taxon>
        <taxon>Bacillati</taxon>
        <taxon>Actinomycetota</taxon>
        <taxon>Actinomycetes</taxon>
        <taxon>Streptosporangiales</taxon>
        <taxon>Streptosporangiaceae</taxon>
        <taxon>Acrocarpospora</taxon>
    </lineage>
</organism>
<comment type="caution">
    <text evidence="2">The sequence shown here is derived from an EMBL/GenBank/DDBJ whole genome shotgun (WGS) entry which is preliminary data.</text>
</comment>
<protein>
    <submittedName>
        <fullName evidence="2">Uncharacterized protein</fullName>
    </submittedName>
</protein>
<feature type="compositionally biased region" description="Basic and acidic residues" evidence="1">
    <location>
        <begin position="37"/>
        <end position="47"/>
    </location>
</feature>
<dbReference type="Proteomes" id="UP000377595">
    <property type="component" value="Unassembled WGS sequence"/>
</dbReference>
<evidence type="ECO:0000256" key="1">
    <source>
        <dbReference type="SAM" id="MobiDB-lite"/>
    </source>
</evidence>
<sequence length="65" mass="6943">MAATGAVSVNDPTNPNPLKNPGNPQNLRDLMDLEQPLAHREGAHDSGPRAPSGSRRYGLRVPSWG</sequence>
<reference evidence="2 3" key="1">
    <citation type="submission" date="2019-10" db="EMBL/GenBank/DDBJ databases">
        <title>Whole genome shotgun sequence of Acrocarpospora pleiomorpha NBRC 16267.</title>
        <authorList>
            <person name="Ichikawa N."/>
            <person name="Kimura A."/>
            <person name="Kitahashi Y."/>
            <person name="Komaki H."/>
            <person name="Oguchi A."/>
        </authorList>
    </citation>
    <scope>NUCLEOTIDE SEQUENCE [LARGE SCALE GENOMIC DNA]</scope>
    <source>
        <strain evidence="2 3">NBRC 16267</strain>
    </source>
</reference>
<feature type="compositionally biased region" description="Polar residues" evidence="1">
    <location>
        <begin position="10"/>
        <end position="26"/>
    </location>
</feature>
<proteinExistence type="predicted"/>
<name>A0A5M3XQ53_9ACTN</name>
<evidence type="ECO:0000313" key="2">
    <source>
        <dbReference type="EMBL" id="GES23457.1"/>
    </source>
</evidence>